<dbReference type="Gene3D" id="3.40.462.20">
    <property type="match status" value="1"/>
</dbReference>
<keyword evidence="3" id="KW-0274">FAD</keyword>
<dbReference type="InterPro" id="IPR050416">
    <property type="entry name" value="FAD-linked_Oxidoreductase"/>
</dbReference>
<dbReference type="InterPro" id="IPR016166">
    <property type="entry name" value="FAD-bd_PCMH"/>
</dbReference>
<evidence type="ECO:0000313" key="6">
    <source>
        <dbReference type="EMBL" id="CAA7270055.1"/>
    </source>
</evidence>
<organism evidence="6 7">
    <name type="scientific">Cyclocybe aegerita</name>
    <name type="common">Black poplar mushroom</name>
    <name type="synonym">Agrocybe aegerita</name>
    <dbReference type="NCBI Taxonomy" id="1973307"/>
    <lineage>
        <taxon>Eukaryota</taxon>
        <taxon>Fungi</taxon>
        <taxon>Dikarya</taxon>
        <taxon>Basidiomycota</taxon>
        <taxon>Agaricomycotina</taxon>
        <taxon>Agaricomycetes</taxon>
        <taxon>Agaricomycetidae</taxon>
        <taxon>Agaricales</taxon>
        <taxon>Agaricineae</taxon>
        <taxon>Bolbitiaceae</taxon>
        <taxon>Cyclocybe</taxon>
    </lineage>
</organism>
<dbReference type="GO" id="GO:0071949">
    <property type="term" value="F:FAD binding"/>
    <property type="evidence" value="ECO:0007669"/>
    <property type="project" value="InterPro"/>
</dbReference>
<dbReference type="InterPro" id="IPR016169">
    <property type="entry name" value="FAD-bd_PCMH_sub2"/>
</dbReference>
<evidence type="ECO:0000256" key="4">
    <source>
        <dbReference type="ARBA" id="ARBA00023002"/>
    </source>
</evidence>
<dbReference type="EMBL" id="CACVBS010000084">
    <property type="protein sequence ID" value="CAA7270055.1"/>
    <property type="molecule type" value="Genomic_DNA"/>
</dbReference>
<dbReference type="AlphaFoldDB" id="A0A8S0W4E2"/>
<evidence type="ECO:0000313" key="7">
    <source>
        <dbReference type="Proteomes" id="UP000467700"/>
    </source>
</evidence>
<reference evidence="6 7" key="1">
    <citation type="submission" date="2020-01" db="EMBL/GenBank/DDBJ databases">
        <authorList>
            <person name="Gupta K D."/>
        </authorList>
    </citation>
    <scope>NUCLEOTIDE SEQUENCE [LARGE SCALE GENOMIC DNA]</scope>
</reference>
<feature type="domain" description="FAD-binding PCMH-type" evidence="5">
    <location>
        <begin position="68"/>
        <end position="239"/>
    </location>
</feature>
<dbReference type="PANTHER" id="PTHR42973:SF13">
    <property type="entry name" value="FAD-BINDING PCMH-TYPE DOMAIN-CONTAINING PROTEIN"/>
    <property type="match status" value="1"/>
</dbReference>
<dbReference type="PROSITE" id="PS51387">
    <property type="entry name" value="FAD_PCMH"/>
    <property type="match status" value="1"/>
</dbReference>
<dbReference type="InterPro" id="IPR036318">
    <property type="entry name" value="FAD-bd_PCMH-like_sf"/>
</dbReference>
<dbReference type="InterPro" id="IPR006094">
    <property type="entry name" value="Oxid_FAD_bind_N"/>
</dbReference>
<keyword evidence="7" id="KW-1185">Reference proteome</keyword>
<evidence type="ECO:0000256" key="3">
    <source>
        <dbReference type="ARBA" id="ARBA00022827"/>
    </source>
</evidence>
<comment type="caution">
    <text evidence="6">The sequence shown here is derived from an EMBL/GenBank/DDBJ whole genome shotgun (WGS) entry which is preliminary data.</text>
</comment>
<name>A0A8S0W4E2_CYCAE</name>
<sequence>MPSSKLRIPYDSPLFIIFAVVTAVWYSNSAGFHTFPRLTHHGEDALGSYIGQEHPHLRRTFTTGRCLVLRSRDVLLDPPTPMISQELEIQILGWTRTPFAISGGGHALNPGFSSTTGIHVSMSGFDTLEWHKDENTIDIGAGLRWDHVFDYLNPEGYTVVGGRVRGVGVAGFILGGGLSFKTNQLGLTIDTLKSCEVVLPNGTFVRASHDENPDLFFGLKGGFNNFGIVTKFTLGVYPQTDIWGGTVILAEKDIGGAHDAVVKFADTVTDPKATLNIIYEYAEGELNAIVILFYDAPSPPPGLFDELLSIPNGKVTAASMSFATLLSAGQPRNTPRRIQDVAPVQKYTPKLLDSIANETKHWGSFLEKNHSGHFFDYVVEVFLPTYYSHGTESAWPPSRDPASVHYPVNIAFAWYEKAHDQAVWDALKASVAKLRADAEAEGQRIENAELYPNLVIEGTPLERMYGKNLPRLRALRDVYDPERVMDLTGGWRF</sequence>
<gene>
    <name evidence="6" type="ORF">AAE3_LOCUS12305</name>
</gene>
<dbReference type="OrthoDB" id="2151789at2759"/>
<dbReference type="GO" id="GO:0016491">
    <property type="term" value="F:oxidoreductase activity"/>
    <property type="evidence" value="ECO:0007669"/>
    <property type="project" value="UniProtKB-KW"/>
</dbReference>
<keyword evidence="4" id="KW-0560">Oxidoreductase</keyword>
<proteinExistence type="inferred from homology"/>
<protein>
    <recommendedName>
        <fullName evidence="5">FAD-binding PCMH-type domain-containing protein</fullName>
    </recommendedName>
</protein>
<accession>A0A8S0W4E2</accession>
<evidence type="ECO:0000256" key="1">
    <source>
        <dbReference type="ARBA" id="ARBA00005466"/>
    </source>
</evidence>
<keyword evidence="2" id="KW-0285">Flavoprotein</keyword>
<dbReference type="Pfam" id="PF01565">
    <property type="entry name" value="FAD_binding_4"/>
    <property type="match status" value="1"/>
</dbReference>
<dbReference type="SUPFAM" id="SSF56176">
    <property type="entry name" value="FAD-binding/transporter-associated domain-like"/>
    <property type="match status" value="1"/>
</dbReference>
<dbReference type="Proteomes" id="UP000467700">
    <property type="component" value="Unassembled WGS sequence"/>
</dbReference>
<evidence type="ECO:0000259" key="5">
    <source>
        <dbReference type="PROSITE" id="PS51387"/>
    </source>
</evidence>
<comment type="similarity">
    <text evidence="1">Belongs to the oxygen-dependent FAD-linked oxidoreductase family.</text>
</comment>
<evidence type="ECO:0000256" key="2">
    <source>
        <dbReference type="ARBA" id="ARBA00022630"/>
    </source>
</evidence>
<dbReference type="PANTHER" id="PTHR42973">
    <property type="entry name" value="BINDING OXIDOREDUCTASE, PUTATIVE (AFU_ORTHOLOGUE AFUA_1G17690)-RELATED"/>
    <property type="match status" value="1"/>
</dbReference>
<dbReference type="Gene3D" id="3.30.465.10">
    <property type="match status" value="1"/>
</dbReference>